<feature type="non-terminal residue" evidence="1">
    <location>
        <position position="1"/>
    </location>
</feature>
<dbReference type="EMBL" id="KI964677">
    <property type="protein sequence ID" value="EUC31064.1"/>
    <property type="molecule type" value="Genomic_DNA"/>
</dbReference>
<gene>
    <name evidence="1" type="ORF">COCCADRAFT_102264</name>
</gene>
<dbReference type="Proteomes" id="UP000053841">
    <property type="component" value="Unassembled WGS sequence"/>
</dbReference>
<proteinExistence type="predicted"/>
<dbReference type="HOGENOM" id="CLU_2612411_0_0_1"/>
<evidence type="ECO:0000313" key="2">
    <source>
        <dbReference type="Proteomes" id="UP000053841"/>
    </source>
</evidence>
<reference evidence="1 2" key="1">
    <citation type="journal article" date="2013" name="PLoS Genet.">
        <title>Comparative genome structure, secondary metabolite, and effector coding capacity across Cochliobolus pathogens.</title>
        <authorList>
            <person name="Condon B.J."/>
            <person name="Leng Y."/>
            <person name="Wu D."/>
            <person name="Bushley K.E."/>
            <person name="Ohm R.A."/>
            <person name="Otillar R."/>
            <person name="Martin J."/>
            <person name="Schackwitz W."/>
            <person name="Grimwood J."/>
            <person name="MohdZainudin N."/>
            <person name="Xue C."/>
            <person name="Wang R."/>
            <person name="Manning V.A."/>
            <person name="Dhillon B."/>
            <person name="Tu Z.J."/>
            <person name="Steffenson B.J."/>
            <person name="Salamov A."/>
            <person name="Sun H."/>
            <person name="Lowry S."/>
            <person name="LaButti K."/>
            <person name="Han J."/>
            <person name="Copeland A."/>
            <person name="Lindquist E."/>
            <person name="Barry K."/>
            <person name="Schmutz J."/>
            <person name="Baker S.E."/>
            <person name="Ciuffetti L.M."/>
            <person name="Grigoriev I.V."/>
            <person name="Zhong S."/>
            <person name="Turgeon B.G."/>
        </authorList>
    </citation>
    <scope>NUCLEOTIDE SEQUENCE [LARGE SCALE GENOMIC DNA]</scope>
    <source>
        <strain evidence="1 2">26-R-13</strain>
    </source>
</reference>
<dbReference type="GeneID" id="19142526"/>
<accession>W6Y712</accession>
<organism evidence="1 2">
    <name type="scientific">Cochliobolus carbonum (strain 26-R-13)</name>
    <name type="common">Maize leaf spot fungus</name>
    <name type="synonym">Bipolaris zeicola</name>
    <dbReference type="NCBI Taxonomy" id="930089"/>
    <lineage>
        <taxon>Eukaryota</taxon>
        <taxon>Fungi</taxon>
        <taxon>Dikarya</taxon>
        <taxon>Ascomycota</taxon>
        <taxon>Pezizomycotina</taxon>
        <taxon>Dothideomycetes</taxon>
        <taxon>Pleosporomycetidae</taxon>
        <taxon>Pleosporales</taxon>
        <taxon>Pleosporineae</taxon>
        <taxon>Pleosporaceae</taxon>
        <taxon>Bipolaris</taxon>
    </lineage>
</organism>
<dbReference type="AlphaFoldDB" id="W6Y712"/>
<dbReference type="KEGG" id="bze:COCCADRAFT_102264"/>
<dbReference type="RefSeq" id="XP_007714648.1">
    <property type="nucleotide sequence ID" value="XM_007716458.1"/>
</dbReference>
<sequence length="79" mass="9205">RALGVVDARLMASGRRKPRQGPILWCRSVWSNQTALRGWRTEAVPDAAFVLDSSFLLLSLTLRRCKDWKRKKESDAWYR</sequence>
<evidence type="ECO:0000313" key="1">
    <source>
        <dbReference type="EMBL" id="EUC31064.1"/>
    </source>
</evidence>
<keyword evidence="2" id="KW-1185">Reference proteome</keyword>
<protein>
    <submittedName>
        <fullName evidence="1">Uncharacterized protein</fullName>
    </submittedName>
</protein>
<name>W6Y712_COCC2</name>